<reference evidence="1 2" key="1">
    <citation type="submission" date="2013-11" db="EMBL/GenBank/DDBJ databases">
        <title>The Genome Sequence of Phytophthora parasitica P1569.</title>
        <authorList>
            <consortium name="The Broad Institute Genomics Platform"/>
            <person name="Russ C."/>
            <person name="Tyler B."/>
            <person name="Panabieres F."/>
            <person name="Shan W."/>
            <person name="Tripathy S."/>
            <person name="Grunwald N."/>
            <person name="Machado M."/>
            <person name="Johnson C.S."/>
            <person name="Arredondo F."/>
            <person name="Hong C."/>
            <person name="Coffey M."/>
            <person name="Young S.K."/>
            <person name="Zeng Q."/>
            <person name="Gargeya S."/>
            <person name="Fitzgerald M."/>
            <person name="Abouelleil A."/>
            <person name="Alvarado L."/>
            <person name="Chapman S.B."/>
            <person name="Gainer-Dewar J."/>
            <person name="Goldberg J."/>
            <person name="Griggs A."/>
            <person name="Gujja S."/>
            <person name="Hansen M."/>
            <person name="Howarth C."/>
            <person name="Imamovic A."/>
            <person name="Ireland A."/>
            <person name="Larimer J."/>
            <person name="McCowan C."/>
            <person name="Murphy C."/>
            <person name="Pearson M."/>
            <person name="Poon T.W."/>
            <person name="Priest M."/>
            <person name="Roberts A."/>
            <person name="Saif S."/>
            <person name="Shea T."/>
            <person name="Sykes S."/>
            <person name="Wortman J."/>
            <person name="Nusbaum C."/>
            <person name="Birren B."/>
        </authorList>
    </citation>
    <scope>NUCLEOTIDE SEQUENCE [LARGE SCALE GENOMIC DNA]</scope>
    <source>
        <strain evidence="1 2">P1569</strain>
    </source>
</reference>
<dbReference type="Proteomes" id="UP000018721">
    <property type="component" value="Unassembled WGS sequence"/>
</dbReference>
<comment type="caution">
    <text evidence="1">The sequence shown here is derived from an EMBL/GenBank/DDBJ whole genome shotgun (WGS) entry which is preliminary data.</text>
</comment>
<dbReference type="HOGENOM" id="CLU_3353781_0_0_1"/>
<organism evidence="1 2">
    <name type="scientific">Phytophthora nicotianae P1569</name>
    <dbReference type="NCBI Taxonomy" id="1317065"/>
    <lineage>
        <taxon>Eukaryota</taxon>
        <taxon>Sar</taxon>
        <taxon>Stramenopiles</taxon>
        <taxon>Oomycota</taxon>
        <taxon>Peronosporomycetes</taxon>
        <taxon>Peronosporales</taxon>
        <taxon>Peronosporaceae</taxon>
        <taxon>Phytophthora</taxon>
    </lineage>
</organism>
<evidence type="ECO:0000313" key="1">
    <source>
        <dbReference type="EMBL" id="ETI36514.1"/>
    </source>
</evidence>
<accession>V9EBL2</accession>
<gene>
    <name evidence="1" type="ORF">F443_17386</name>
</gene>
<evidence type="ECO:0000313" key="2">
    <source>
        <dbReference type="Proteomes" id="UP000018721"/>
    </source>
</evidence>
<dbReference type="EMBL" id="ANIZ01003033">
    <property type="protein sequence ID" value="ETI36514.1"/>
    <property type="molecule type" value="Genomic_DNA"/>
</dbReference>
<feature type="non-terminal residue" evidence="1">
    <location>
        <position position="1"/>
    </location>
</feature>
<protein>
    <submittedName>
        <fullName evidence="1">Uncharacterized protein</fullName>
    </submittedName>
</protein>
<sequence length="37" mass="4009">PSPGTSNRDKQASVTSKAMEQRVAVARGFNAVYKLWG</sequence>
<dbReference type="AlphaFoldDB" id="V9EBL2"/>
<name>V9EBL2_PHYNI</name>
<keyword evidence="2" id="KW-1185">Reference proteome</keyword>
<proteinExistence type="predicted"/>